<dbReference type="InterPro" id="IPR027417">
    <property type="entry name" value="P-loop_NTPase"/>
</dbReference>
<gene>
    <name evidence="14" type="primary">coaA</name>
    <name evidence="17" type="ORF">BDD14_1213</name>
</gene>
<evidence type="ECO:0000256" key="2">
    <source>
        <dbReference type="ARBA" id="ARBA00004496"/>
    </source>
</evidence>
<keyword evidence="10 14" id="KW-0418">Kinase</keyword>
<evidence type="ECO:0000313" key="18">
    <source>
        <dbReference type="Proteomes" id="UP000292958"/>
    </source>
</evidence>
<dbReference type="CDD" id="cd02025">
    <property type="entry name" value="PanK"/>
    <property type="match status" value="1"/>
</dbReference>
<dbReference type="AlphaFoldDB" id="A0A4Q7YQS9"/>
<feature type="binding site" evidence="14">
    <location>
        <begin position="90"/>
        <end position="97"/>
    </location>
    <ligand>
        <name>ATP</name>
        <dbReference type="ChEBI" id="CHEBI:30616"/>
    </ligand>
</feature>
<comment type="catalytic activity">
    <reaction evidence="1 14 15">
        <text>(R)-pantothenate + ATP = (R)-4'-phosphopantothenate + ADP + H(+)</text>
        <dbReference type="Rhea" id="RHEA:16373"/>
        <dbReference type="ChEBI" id="CHEBI:10986"/>
        <dbReference type="ChEBI" id="CHEBI:15378"/>
        <dbReference type="ChEBI" id="CHEBI:29032"/>
        <dbReference type="ChEBI" id="CHEBI:30616"/>
        <dbReference type="ChEBI" id="CHEBI:456216"/>
        <dbReference type="EC" id="2.7.1.33"/>
    </reaction>
</comment>
<dbReference type="Proteomes" id="UP000292958">
    <property type="component" value="Unassembled WGS sequence"/>
</dbReference>
<organism evidence="17 18">
    <name type="scientific">Edaphobacter modestus</name>
    <dbReference type="NCBI Taxonomy" id="388466"/>
    <lineage>
        <taxon>Bacteria</taxon>
        <taxon>Pseudomonadati</taxon>
        <taxon>Acidobacteriota</taxon>
        <taxon>Terriglobia</taxon>
        <taxon>Terriglobales</taxon>
        <taxon>Acidobacteriaceae</taxon>
        <taxon>Edaphobacter</taxon>
    </lineage>
</organism>
<dbReference type="GO" id="GO:0015937">
    <property type="term" value="P:coenzyme A biosynthetic process"/>
    <property type="evidence" value="ECO:0007669"/>
    <property type="project" value="UniProtKB-UniRule"/>
</dbReference>
<reference evidence="17 18" key="1">
    <citation type="submission" date="2019-02" db="EMBL/GenBank/DDBJ databases">
        <title>Genomic Encyclopedia of Archaeal and Bacterial Type Strains, Phase II (KMG-II): from individual species to whole genera.</title>
        <authorList>
            <person name="Goeker M."/>
        </authorList>
    </citation>
    <scope>NUCLEOTIDE SEQUENCE [LARGE SCALE GENOMIC DNA]</scope>
    <source>
        <strain evidence="17 18">DSM 18101</strain>
    </source>
</reference>
<evidence type="ECO:0000256" key="15">
    <source>
        <dbReference type="RuleBase" id="RU003530"/>
    </source>
</evidence>
<feature type="domain" description="Phosphoribulokinase/uridine kinase" evidence="16">
    <location>
        <begin position="85"/>
        <end position="224"/>
    </location>
</feature>
<dbReference type="InterPro" id="IPR004566">
    <property type="entry name" value="PanK"/>
</dbReference>
<evidence type="ECO:0000256" key="7">
    <source>
        <dbReference type="ARBA" id="ARBA00022490"/>
    </source>
</evidence>
<dbReference type="GO" id="GO:0005524">
    <property type="term" value="F:ATP binding"/>
    <property type="evidence" value="ECO:0007669"/>
    <property type="project" value="UniProtKB-UniRule"/>
</dbReference>
<dbReference type="SUPFAM" id="SSF52540">
    <property type="entry name" value="P-loop containing nucleoside triphosphate hydrolases"/>
    <property type="match status" value="1"/>
</dbReference>
<dbReference type="RefSeq" id="WP_130417977.1">
    <property type="nucleotide sequence ID" value="NZ_SHKW01000001.1"/>
</dbReference>
<evidence type="ECO:0000256" key="8">
    <source>
        <dbReference type="ARBA" id="ARBA00022679"/>
    </source>
</evidence>
<accession>A0A4Q7YQS9</accession>
<keyword evidence="7 14" id="KW-0963">Cytoplasm</keyword>
<evidence type="ECO:0000256" key="9">
    <source>
        <dbReference type="ARBA" id="ARBA00022741"/>
    </source>
</evidence>
<evidence type="ECO:0000256" key="10">
    <source>
        <dbReference type="ARBA" id="ARBA00022777"/>
    </source>
</evidence>
<evidence type="ECO:0000313" key="17">
    <source>
        <dbReference type="EMBL" id="RZU39818.1"/>
    </source>
</evidence>
<keyword evidence="12 14" id="KW-0173">Coenzyme A biosynthesis</keyword>
<evidence type="ECO:0000259" key="16">
    <source>
        <dbReference type="Pfam" id="PF00485"/>
    </source>
</evidence>
<evidence type="ECO:0000256" key="1">
    <source>
        <dbReference type="ARBA" id="ARBA00001206"/>
    </source>
</evidence>
<sequence length="306" mass="34894">MTLSSPFQRFSRREWAALSADTPLPLTDEDIAALRGLCDQLSLTEVAKMYLPLSRMLKLRFEAGHELVLAQNAFLGRENDRSPFVIAISGSVAVGKSTFARTLQALLTRWPSQPNVSLITTDGFLYPNAVLEERSLMRRKGFPESYDLPRLLSFLHAVKAGEGEIAAPVYSHLSYDVIPDRQQVIRQPDILIFEGLNVLQAPHGASVIASDYFDFSIFLDADKEDLEKWYVERFLALQRTAFQNPSSYFYRYRTLEKAEAVETAQRIWREINLPNLMENIQPTRQRADLILQKGSDHQIESVSLRR</sequence>
<comment type="caution">
    <text evidence="17">The sequence shown here is derived from an EMBL/GenBank/DDBJ whole genome shotgun (WGS) entry which is preliminary data.</text>
</comment>
<dbReference type="NCBIfam" id="TIGR00554">
    <property type="entry name" value="panK_bact"/>
    <property type="match status" value="1"/>
</dbReference>
<comment type="subcellular location">
    <subcellularLocation>
        <location evidence="2 14 15">Cytoplasm</location>
    </subcellularLocation>
</comment>
<keyword evidence="18" id="KW-1185">Reference proteome</keyword>
<evidence type="ECO:0000256" key="12">
    <source>
        <dbReference type="ARBA" id="ARBA00022993"/>
    </source>
</evidence>
<dbReference type="GO" id="GO:0004594">
    <property type="term" value="F:pantothenate kinase activity"/>
    <property type="evidence" value="ECO:0007669"/>
    <property type="project" value="UniProtKB-UniRule"/>
</dbReference>
<evidence type="ECO:0000256" key="3">
    <source>
        <dbReference type="ARBA" id="ARBA00005225"/>
    </source>
</evidence>
<comment type="pathway">
    <text evidence="3 14 15">Cofactor biosynthesis; coenzyme A biosynthesis; CoA from (R)-pantothenate: step 1/5.</text>
</comment>
<dbReference type="InterPro" id="IPR006083">
    <property type="entry name" value="PRK/URK"/>
</dbReference>
<keyword evidence="9 14" id="KW-0547">Nucleotide-binding</keyword>
<dbReference type="EMBL" id="SHKW01000001">
    <property type="protein sequence ID" value="RZU39818.1"/>
    <property type="molecule type" value="Genomic_DNA"/>
</dbReference>
<keyword evidence="8 14" id="KW-0808">Transferase</keyword>
<evidence type="ECO:0000256" key="11">
    <source>
        <dbReference type="ARBA" id="ARBA00022840"/>
    </source>
</evidence>
<dbReference type="Pfam" id="PF00485">
    <property type="entry name" value="PRK"/>
    <property type="match status" value="1"/>
</dbReference>
<evidence type="ECO:0000256" key="14">
    <source>
        <dbReference type="HAMAP-Rule" id="MF_00215"/>
    </source>
</evidence>
<dbReference type="PANTHER" id="PTHR10285">
    <property type="entry name" value="URIDINE KINASE"/>
    <property type="match status" value="1"/>
</dbReference>
<dbReference type="EC" id="2.7.1.33" evidence="5 14"/>
<dbReference type="GO" id="GO:0005737">
    <property type="term" value="C:cytoplasm"/>
    <property type="evidence" value="ECO:0007669"/>
    <property type="project" value="UniProtKB-SubCell"/>
</dbReference>
<dbReference type="PIRSF" id="PIRSF000545">
    <property type="entry name" value="Pantothenate_kin"/>
    <property type="match status" value="1"/>
</dbReference>
<keyword evidence="11 14" id="KW-0067">ATP-binding</keyword>
<comment type="similarity">
    <text evidence="4 14 15">Belongs to the prokaryotic pantothenate kinase family.</text>
</comment>
<proteinExistence type="inferred from homology"/>
<evidence type="ECO:0000256" key="4">
    <source>
        <dbReference type="ARBA" id="ARBA00006087"/>
    </source>
</evidence>
<evidence type="ECO:0000256" key="5">
    <source>
        <dbReference type="ARBA" id="ARBA00012102"/>
    </source>
</evidence>
<dbReference type="Gene3D" id="3.40.50.300">
    <property type="entry name" value="P-loop containing nucleotide triphosphate hydrolases"/>
    <property type="match status" value="1"/>
</dbReference>
<protein>
    <recommendedName>
        <fullName evidence="6 14">Pantothenate kinase</fullName>
        <ecNumber evidence="5 14">2.7.1.33</ecNumber>
    </recommendedName>
    <alternativeName>
        <fullName evidence="13 14">Pantothenic acid kinase</fullName>
    </alternativeName>
</protein>
<evidence type="ECO:0000256" key="13">
    <source>
        <dbReference type="ARBA" id="ARBA00032866"/>
    </source>
</evidence>
<dbReference type="HAMAP" id="MF_00215">
    <property type="entry name" value="Pantothen_kinase_1"/>
    <property type="match status" value="1"/>
</dbReference>
<evidence type="ECO:0000256" key="6">
    <source>
        <dbReference type="ARBA" id="ARBA00015080"/>
    </source>
</evidence>
<dbReference type="OrthoDB" id="1550976at2"/>
<name>A0A4Q7YQS9_9BACT</name>
<dbReference type="UniPathway" id="UPA00241">
    <property type="reaction ID" value="UER00352"/>
</dbReference>